<proteinExistence type="predicted"/>
<protein>
    <submittedName>
        <fullName evidence="3">DUF2807 domain-containing protein</fullName>
    </submittedName>
</protein>
<name>A0ABW9ZT53_9BACT</name>
<sequence>MKRIIFLAAILLTLGAAAQKPVHDANAVARPAKGFHAVEMSDGIDLYLTQGSEEAVAVSASSSEYRDKIVVEVVNGVLKIYFDRGSNGWNFNWGNRKLKAYVSVKSIDRLTASGGADVAIENELDVPALNMILSGGSDFKGRIITKRLDLNTSGGSDAYVSGRADDLKILCSGGSDVHAYELISNNCSVNSSGGSDVKITANQKIDANASGGSDIYYKGTASVSSAKSGGGSVKKVN</sequence>
<dbReference type="RefSeq" id="WP_161818476.1">
    <property type="nucleotide sequence ID" value="NZ_JAACJS010000012.1"/>
</dbReference>
<keyword evidence="4" id="KW-1185">Reference proteome</keyword>
<evidence type="ECO:0000259" key="2">
    <source>
        <dbReference type="Pfam" id="PF10988"/>
    </source>
</evidence>
<dbReference type="EMBL" id="JAACJS010000012">
    <property type="protein sequence ID" value="NCI50169.1"/>
    <property type="molecule type" value="Genomic_DNA"/>
</dbReference>
<evidence type="ECO:0000313" key="4">
    <source>
        <dbReference type="Proteomes" id="UP000753802"/>
    </source>
</evidence>
<organism evidence="3 4">
    <name type="scientific">Sediminibacterium roseum</name>
    <dbReference type="NCBI Taxonomy" id="1978412"/>
    <lineage>
        <taxon>Bacteria</taxon>
        <taxon>Pseudomonadati</taxon>
        <taxon>Bacteroidota</taxon>
        <taxon>Chitinophagia</taxon>
        <taxon>Chitinophagales</taxon>
        <taxon>Chitinophagaceae</taxon>
        <taxon>Sediminibacterium</taxon>
    </lineage>
</organism>
<feature type="signal peptide" evidence="1">
    <location>
        <begin position="1"/>
        <end position="18"/>
    </location>
</feature>
<evidence type="ECO:0000256" key="1">
    <source>
        <dbReference type="SAM" id="SignalP"/>
    </source>
</evidence>
<gene>
    <name evidence="3" type="ORF">GWC95_09560</name>
</gene>
<keyword evidence="1" id="KW-0732">Signal</keyword>
<feature type="chain" id="PRO_5047032604" evidence="1">
    <location>
        <begin position="19"/>
        <end position="237"/>
    </location>
</feature>
<comment type="caution">
    <text evidence="3">The sequence shown here is derived from an EMBL/GenBank/DDBJ whole genome shotgun (WGS) entry which is preliminary data.</text>
</comment>
<feature type="domain" description="Putative auto-transporter adhesin head GIN" evidence="2">
    <location>
        <begin position="35"/>
        <end position="221"/>
    </location>
</feature>
<accession>A0ABW9ZT53</accession>
<dbReference type="Gene3D" id="2.160.20.120">
    <property type="match status" value="1"/>
</dbReference>
<dbReference type="Proteomes" id="UP000753802">
    <property type="component" value="Unassembled WGS sequence"/>
</dbReference>
<dbReference type="Pfam" id="PF10988">
    <property type="entry name" value="DUF2807"/>
    <property type="match status" value="1"/>
</dbReference>
<dbReference type="InterPro" id="IPR021255">
    <property type="entry name" value="DUF2807"/>
</dbReference>
<evidence type="ECO:0000313" key="3">
    <source>
        <dbReference type="EMBL" id="NCI50169.1"/>
    </source>
</evidence>
<reference evidence="3 4" key="1">
    <citation type="submission" date="2020-01" db="EMBL/GenBank/DDBJ databases">
        <title>Genome analysis.</title>
        <authorList>
            <person name="Wu S."/>
            <person name="Wang G."/>
        </authorList>
    </citation>
    <scope>NUCLEOTIDE SEQUENCE [LARGE SCALE GENOMIC DNA]</scope>
    <source>
        <strain evidence="3 4">SYL130</strain>
    </source>
</reference>